<organism evidence="1">
    <name type="scientific">Anguilla anguilla</name>
    <name type="common">European freshwater eel</name>
    <name type="synonym">Muraena anguilla</name>
    <dbReference type="NCBI Taxonomy" id="7936"/>
    <lineage>
        <taxon>Eukaryota</taxon>
        <taxon>Metazoa</taxon>
        <taxon>Chordata</taxon>
        <taxon>Craniata</taxon>
        <taxon>Vertebrata</taxon>
        <taxon>Euteleostomi</taxon>
        <taxon>Actinopterygii</taxon>
        <taxon>Neopterygii</taxon>
        <taxon>Teleostei</taxon>
        <taxon>Anguilliformes</taxon>
        <taxon>Anguillidae</taxon>
        <taxon>Anguilla</taxon>
    </lineage>
</organism>
<proteinExistence type="predicted"/>
<dbReference type="EMBL" id="GBXM01046619">
    <property type="protein sequence ID" value="JAH61958.1"/>
    <property type="molecule type" value="Transcribed_RNA"/>
</dbReference>
<reference evidence="1" key="2">
    <citation type="journal article" date="2015" name="Fish Shellfish Immunol.">
        <title>Early steps in the European eel (Anguilla anguilla)-Vibrio vulnificus interaction in the gills: Role of the RtxA13 toxin.</title>
        <authorList>
            <person name="Callol A."/>
            <person name="Pajuelo D."/>
            <person name="Ebbesson L."/>
            <person name="Teles M."/>
            <person name="MacKenzie S."/>
            <person name="Amaro C."/>
        </authorList>
    </citation>
    <scope>NUCLEOTIDE SEQUENCE</scope>
</reference>
<reference evidence="1" key="1">
    <citation type="submission" date="2014-11" db="EMBL/GenBank/DDBJ databases">
        <authorList>
            <person name="Amaro Gonzalez C."/>
        </authorList>
    </citation>
    <scope>NUCLEOTIDE SEQUENCE</scope>
</reference>
<evidence type="ECO:0000313" key="1">
    <source>
        <dbReference type="EMBL" id="JAH61958.1"/>
    </source>
</evidence>
<accession>A0A0E9UAH2</accession>
<dbReference type="AlphaFoldDB" id="A0A0E9UAH2"/>
<name>A0A0E9UAH2_ANGAN</name>
<protein>
    <submittedName>
        <fullName evidence="1">Uncharacterized protein</fullName>
    </submittedName>
</protein>
<sequence>MKTAGNYCHLLYQVLRTAVRDDVQPTAVLL</sequence>